<sequence length="79" mass="9102">MQKRSIFDCSFFVLGESSELSVQLLQQQEQGIHGNGKNRGYEDQQNTEIFDDEYFLTHKKTLTDFSEVWSPAVTNAKNP</sequence>
<protein>
    <submittedName>
        <fullName evidence="1">Uncharacterized protein</fullName>
    </submittedName>
</protein>
<dbReference type="AlphaFoldDB" id="A0A1G2B9T1"/>
<evidence type="ECO:0000313" key="2">
    <source>
        <dbReference type="Proteomes" id="UP000176952"/>
    </source>
</evidence>
<dbReference type="Proteomes" id="UP000176952">
    <property type="component" value="Unassembled WGS sequence"/>
</dbReference>
<dbReference type="EMBL" id="MHKD01000002">
    <property type="protein sequence ID" value="OGY85369.1"/>
    <property type="molecule type" value="Genomic_DNA"/>
</dbReference>
<name>A0A1G2B9T1_9BACT</name>
<comment type="caution">
    <text evidence="1">The sequence shown here is derived from an EMBL/GenBank/DDBJ whole genome shotgun (WGS) entry which is preliminary data.</text>
</comment>
<proteinExistence type="predicted"/>
<gene>
    <name evidence="1" type="ORF">A3F54_03080</name>
</gene>
<accession>A0A1G2B9T1</accession>
<organism evidence="1 2">
    <name type="scientific">Candidatus Kerfeldbacteria bacterium RIFCSPHIGHO2_12_FULL_48_17</name>
    <dbReference type="NCBI Taxonomy" id="1798542"/>
    <lineage>
        <taxon>Bacteria</taxon>
        <taxon>Candidatus Kerfeldiibacteriota</taxon>
    </lineage>
</organism>
<evidence type="ECO:0000313" key="1">
    <source>
        <dbReference type="EMBL" id="OGY85369.1"/>
    </source>
</evidence>
<reference evidence="1 2" key="1">
    <citation type="journal article" date="2016" name="Nat. Commun.">
        <title>Thousands of microbial genomes shed light on interconnected biogeochemical processes in an aquifer system.</title>
        <authorList>
            <person name="Anantharaman K."/>
            <person name="Brown C.T."/>
            <person name="Hug L.A."/>
            <person name="Sharon I."/>
            <person name="Castelle C.J."/>
            <person name="Probst A.J."/>
            <person name="Thomas B.C."/>
            <person name="Singh A."/>
            <person name="Wilkins M.J."/>
            <person name="Karaoz U."/>
            <person name="Brodie E.L."/>
            <person name="Williams K.H."/>
            <person name="Hubbard S.S."/>
            <person name="Banfield J.F."/>
        </authorList>
    </citation>
    <scope>NUCLEOTIDE SEQUENCE [LARGE SCALE GENOMIC DNA]</scope>
</reference>